<reference evidence="2 3" key="1">
    <citation type="submission" date="2016-11" db="EMBL/GenBank/DDBJ databases">
        <authorList>
            <person name="Jaros S."/>
            <person name="Januszkiewicz K."/>
            <person name="Wedrychowicz H."/>
        </authorList>
    </citation>
    <scope>NUCLEOTIDE SEQUENCE [LARGE SCALE GENOMIC DNA]</scope>
    <source>
        <strain evidence="2 3">DSM 18119</strain>
    </source>
</reference>
<dbReference type="AlphaFoldDB" id="A0A1M5GHW7"/>
<feature type="non-terminal residue" evidence="2">
    <location>
        <position position="1"/>
    </location>
</feature>
<dbReference type="GO" id="GO:0006313">
    <property type="term" value="P:DNA transposition"/>
    <property type="evidence" value="ECO:0007669"/>
    <property type="project" value="InterPro"/>
</dbReference>
<evidence type="ECO:0000259" key="1">
    <source>
        <dbReference type="Pfam" id="PF02371"/>
    </source>
</evidence>
<dbReference type="InterPro" id="IPR003346">
    <property type="entry name" value="Transposase_20"/>
</dbReference>
<dbReference type="InterPro" id="IPR047650">
    <property type="entry name" value="Transpos_IS110"/>
</dbReference>
<proteinExistence type="predicted"/>
<sequence>KFACYCGTAPFPYESGTSLKLKTKVDQHADKHMKTLLDLSAKTAIQHDKELRDYYLKRLEKGKSKMSTINIVRNKILYRMFAVIKRQTPFVESYLETFLAVCKP</sequence>
<evidence type="ECO:0000313" key="3">
    <source>
        <dbReference type="Proteomes" id="UP000184048"/>
    </source>
</evidence>
<gene>
    <name evidence="2" type="ORF">SAMN02745131_04148</name>
</gene>
<evidence type="ECO:0000313" key="2">
    <source>
        <dbReference type="EMBL" id="SHG03102.1"/>
    </source>
</evidence>
<dbReference type="GO" id="GO:0004803">
    <property type="term" value="F:transposase activity"/>
    <property type="evidence" value="ECO:0007669"/>
    <property type="project" value="InterPro"/>
</dbReference>
<dbReference type="RefSeq" id="WP_139256536.1">
    <property type="nucleotide sequence ID" value="NZ_FQUU01000033.1"/>
</dbReference>
<dbReference type="EMBL" id="FQUU01000033">
    <property type="protein sequence ID" value="SHG03102.1"/>
    <property type="molecule type" value="Genomic_DNA"/>
</dbReference>
<protein>
    <submittedName>
        <fullName evidence="2">Transposase IS116/IS110/IS902 family protein</fullName>
    </submittedName>
</protein>
<name>A0A1M5GHW7_9BACT</name>
<dbReference type="Pfam" id="PF02371">
    <property type="entry name" value="Transposase_20"/>
    <property type="match status" value="1"/>
</dbReference>
<dbReference type="OrthoDB" id="964423at2"/>
<dbReference type="PANTHER" id="PTHR33055">
    <property type="entry name" value="TRANSPOSASE FOR INSERTION SEQUENCE ELEMENT IS1111A"/>
    <property type="match status" value="1"/>
</dbReference>
<keyword evidence="3" id="KW-1185">Reference proteome</keyword>
<organism evidence="2 3">
    <name type="scientific">Flavisolibacter ginsengisoli DSM 18119</name>
    <dbReference type="NCBI Taxonomy" id="1121884"/>
    <lineage>
        <taxon>Bacteria</taxon>
        <taxon>Pseudomonadati</taxon>
        <taxon>Bacteroidota</taxon>
        <taxon>Chitinophagia</taxon>
        <taxon>Chitinophagales</taxon>
        <taxon>Chitinophagaceae</taxon>
        <taxon>Flavisolibacter</taxon>
    </lineage>
</organism>
<dbReference type="PANTHER" id="PTHR33055:SF3">
    <property type="entry name" value="PUTATIVE TRANSPOSASE FOR IS117-RELATED"/>
    <property type="match status" value="1"/>
</dbReference>
<dbReference type="GO" id="GO:0003677">
    <property type="term" value="F:DNA binding"/>
    <property type="evidence" value="ECO:0007669"/>
    <property type="project" value="InterPro"/>
</dbReference>
<feature type="domain" description="Transposase IS116/IS110/IS902 C-terminal" evidence="1">
    <location>
        <begin position="1"/>
        <end position="55"/>
    </location>
</feature>
<dbReference type="Proteomes" id="UP000184048">
    <property type="component" value="Unassembled WGS sequence"/>
</dbReference>
<accession>A0A1M5GHW7</accession>